<protein>
    <recommendedName>
        <fullName evidence="3">Alanine and proline rich membrane protein</fullName>
    </recommendedName>
</protein>
<sequence length="159" mass="16488">MNAVSRRLVVLTVISLVVAVAALGLAAFSLYRSDPANRDYDAAQVADAKARACASVDIVRRGVSLNTNLMPAGGAGDVTGAQAVAANARVSLYDGGQYLLARLDPATPEDLAAKVREFAENLMDIGANATAGVTNDDPAQAQRLKNADDVNASLEELCK</sequence>
<dbReference type="EMBL" id="AP022608">
    <property type="protein sequence ID" value="BBZ16783.1"/>
    <property type="molecule type" value="Genomic_DNA"/>
</dbReference>
<dbReference type="RefSeq" id="WP_163685577.1">
    <property type="nucleotide sequence ID" value="NZ_AP022608.1"/>
</dbReference>
<dbReference type="Proteomes" id="UP000466187">
    <property type="component" value="Chromosome"/>
</dbReference>
<gene>
    <name evidence="1" type="ORF">MGAD_11180</name>
</gene>
<dbReference type="KEGG" id="mgad:MGAD_11180"/>
<name>A0A7I7WJW4_MYCGU</name>
<proteinExistence type="predicted"/>
<reference evidence="1 2" key="1">
    <citation type="journal article" date="2019" name="Emerg. Microbes Infect.">
        <title>Comprehensive subspecies identification of 175 nontuberculous mycobacteria species based on 7547 genomic profiles.</title>
        <authorList>
            <person name="Matsumoto Y."/>
            <person name="Kinjo T."/>
            <person name="Motooka D."/>
            <person name="Nabeya D."/>
            <person name="Jung N."/>
            <person name="Uechi K."/>
            <person name="Horii T."/>
            <person name="Iida T."/>
            <person name="Fujita J."/>
            <person name="Nakamura S."/>
        </authorList>
    </citation>
    <scope>NUCLEOTIDE SEQUENCE [LARGE SCALE GENOMIC DNA]</scope>
    <source>
        <strain evidence="1 2">JCM 12688</strain>
    </source>
</reference>
<organism evidence="1 2">
    <name type="scientific">Mycolicibacterium gadium</name>
    <name type="common">Mycobacterium gadium</name>
    <dbReference type="NCBI Taxonomy" id="1794"/>
    <lineage>
        <taxon>Bacteria</taxon>
        <taxon>Bacillati</taxon>
        <taxon>Actinomycetota</taxon>
        <taxon>Actinomycetes</taxon>
        <taxon>Mycobacteriales</taxon>
        <taxon>Mycobacteriaceae</taxon>
        <taxon>Mycolicibacterium</taxon>
    </lineage>
</organism>
<dbReference type="AlphaFoldDB" id="A0A7I7WJW4"/>
<evidence type="ECO:0000313" key="2">
    <source>
        <dbReference type="Proteomes" id="UP000466187"/>
    </source>
</evidence>
<accession>A0A7I7WJW4</accession>
<evidence type="ECO:0000313" key="1">
    <source>
        <dbReference type="EMBL" id="BBZ16783.1"/>
    </source>
</evidence>
<evidence type="ECO:0008006" key="3">
    <source>
        <dbReference type="Google" id="ProtNLM"/>
    </source>
</evidence>